<comment type="catalytic activity">
    <reaction evidence="12">
        <text>a di-trans,poly-cis-dolichyl phosphate + UDP-alpha-D-glucose = a di-trans,poly-cis-dolichyl beta-D-glucosyl phosphate + UDP</text>
        <dbReference type="Rhea" id="RHEA:15401"/>
        <dbReference type="Rhea" id="RHEA-COMP:19498"/>
        <dbReference type="Rhea" id="RHEA-COMP:19502"/>
        <dbReference type="ChEBI" id="CHEBI:57525"/>
        <dbReference type="ChEBI" id="CHEBI:57683"/>
        <dbReference type="ChEBI" id="CHEBI:58223"/>
        <dbReference type="ChEBI" id="CHEBI:58885"/>
        <dbReference type="EC" id="2.4.1.117"/>
    </reaction>
    <physiologicalReaction direction="left-to-right" evidence="12">
        <dbReference type="Rhea" id="RHEA:15402"/>
    </physiologicalReaction>
</comment>
<feature type="domain" description="Glycosyltransferase 2-like" evidence="13">
    <location>
        <begin position="7"/>
        <end position="155"/>
    </location>
</feature>
<comment type="subcellular location">
    <subcellularLocation>
        <location evidence="1">Endoplasmic reticulum membrane</location>
        <topology evidence="1">Single-pass membrane protein</topology>
    </subcellularLocation>
</comment>
<protein>
    <recommendedName>
        <fullName evidence="4">dolichyl-phosphate beta-glucosyltransferase</fullName>
        <ecNumber evidence="4">2.4.1.117</ecNumber>
    </recommendedName>
</protein>
<sequence length="244" mass="27496">MPQPFLSVVIPTFNEEARIAGTLSRVIEYLSGQDYQWEVVVADDGSTDHTSELVGRTIVEHSNVRVLRLPHRGKGWAVKNGMLAAEGEYRLLSDADLSVPIDQVERLLPLFESRDSGKPGSDVVLGSREAPGAVRIGEPTRRHLMGRFFNFLVSRLAVPGLADTQCGFKCIRGATAQDLFQRLTLDGFAFDVELLHLARKRELTYSEVGVDWYYQSQSKVRLIQDSLAMTFDLLKIRWRHRNPV</sequence>
<dbReference type="PANTHER" id="PTHR10859">
    <property type="entry name" value="GLYCOSYL TRANSFERASE"/>
    <property type="match status" value="1"/>
</dbReference>
<dbReference type="GO" id="GO:0004581">
    <property type="term" value="F:dolichyl-phosphate beta-glucosyltransferase activity"/>
    <property type="evidence" value="ECO:0007669"/>
    <property type="project" value="UniProtKB-EC"/>
</dbReference>
<evidence type="ECO:0000256" key="9">
    <source>
        <dbReference type="ARBA" id="ARBA00022968"/>
    </source>
</evidence>
<evidence type="ECO:0000256" key="2">
    <source>
        <dbReference type="ARBA" id="ARBA00004922"/>
    </source>
</evidence>
<dbReference type="Gene3D" id="3.90.550.10">
    <property type="entry name" value="Spore Coat Polysaccharide Biosynthesis Protein SpsA, Chain A"/>
    <property type="match status" value="1"/>
</dbReference>
<accession>A0A381USF3</accession>
<dbReference type="GO" id="GO:0005789">
    <property type="term" value="C:endoplasmic reticulum membrane"/>
    <property type="evidence" value="ECO:0007669"/>
    <property type="project" value="UniProtKB-SubCell"/>
</dbReference>
<evidence type="ECO:0000256" key="1">
    <source>
        <dbReference type="ARBA" id="ARBA00004389"/>
    </source>
</evidence>
<dbReference type="EMBL" id="UINC01007040">
    <property type="protein sequence ID" value="SVA31079.1"/>
    <property type="molecule type" value="Genomic_DNA"/>
</dbReference>
<dbReference type="AlphaFoldDB" id="A0A381USF3"/>
<keyword evidence="10" id="KW-1133">Transmembrane helix</keyword>
<evidence type="ECO:0000256" key="4">
    <source>
        <dbReference type="ARBA" id="ARBA00012583"/>
    </source>
</evidence>
<keyword evidence="7" id="KW-0812">Transmembrane</keyword>
<dbReference type="Pfam" id="PF00535">
    <property type="entry name" value="Glycos_transf_2"/>
    <property type="match status" value="1"/>
</dbReference>
<dbReference type="SUPFAM" id="SSF53448">
    <property type="entry name" value="Nucleotide-diphospho-sugar transferases"/>
    <property type="match status" value="1"/>
</dbReference>
<evidence type="ECO:0000256" key="8">
    <source>
        <dbReference type="ARBA" id="ARBA00022824"/>
    </source>
</evidence>
<name>A0A381USF3_9ZZZZ</name>
<comment type="similarity">
    <text evidence="3">Belongs to the glycosyltransferase 2 family.</text>
</comment>
<dbReference type="InterPro" id="IPR029044">
    <property type="entry name" value="Nucleotide-diphossugar_trans"/>
</dbReference>
<evidence type="ECO:0000313" key="14">
    <source>
        <dbReference type="EMBL" id="SVA31079.1"/>
    </source>
</evidence>
<proteinExistence type="inferred from homology"/>
<keyword evidence="5" id="KW-0328">Glycosyltransferase</keyword>
<keyword evidence="11" id="KW-0472">Membrane</keyword>
<dbReference type="EC" id="2.4.1.117" evidence="4"/>
<reference evidence="14" key="1">
    <citation type="submission" date="2018-05" db="EMBL/GenBank/DDBJ databases">
        <authorList>
            <person name="Lanie J.A."/>
            <person name="Ng W.-L."/>
            <person name="Kazmierczak K.M."/>
            <person name="Andrzejewski T.M."/>
            <person name="Davidsen T.M."/>
            <person name="Wayne K.J."/>
            <person name="Tettelin H."/>
            <person name="Glass J.I."/>
            <person name="Rusch D."/>
            <person name="Podicherti R."/>
            <person name="Tsui H.-C.T."/>
            <person name="Winkler M.E."/>
        </authorList>
    </citation>
    <scope>NUCLEOTIDE SEQUENCE</scope>
</reference>
<dbReference type="InterPro" id="IPR035518">
    <property type="entry name" value="DPG_synthase"/>
</dbReference>
<dbReference type="GO" id="GO:0006487">
    <property type="term" value="P:protein N-linked glycosylation"/>
    <property type="evidence" value="ECO:0007669"/>
    <property type="project" value="TreeGrafter"/>
</dbReference>
<evidence type="ECO:0000256" key="5">
    <source>
        <dbReference type="ARBA" id="ARBA00022676"/>
    </source>
</evidence>
<evidence type="ECO:0000256" key="6">
    <source>
        <dbReference type="ARBA" id="ARBA00022679"/>
    </source>
</evidence>
<keyword evidence="9" id="KW-0735">Signal-anchor</keyword>
<evidence type="ECO:0000256" key="10">
    <source>
        <dbReference type="ARBA" id="ARBA00022989"/>
    </source>
</evidence>
<dbReference type="CDD" id="cd04188">
    <property type="entry name" value="DPG_synthase"/>
    <property type="match status" value="1"/>
</dbReference>
<gene>
    <name evidence="14" type="ORF">METZ01_LOCUS83933</name>
</gene>
<evidence type="ECO:0000256" key="3">
    <source>
        <dbReference type="ARBA" id="ARBA00006739"/>
    </source>
</evidence>
<evidence type="ECO:0000256" key="12">
    <source>
        <dbReference type="ARBA" id="ARBA00045097"/>
    </source>
</evidence>
<keyword evidence="8" id="KW-0256">Endoplasmic reticulum</keyword>
<organism evidence="14">
    <name type="scientific">marine metagenome</name>
    <dbReference type="NCBI Taxonomy" id="408172"/>
    <lineage>
        <taxon>unclassified sequences</taxon>
        <taxon>metagenomes</taxon>
        <taxon>ecological metagenomes</taxon>
    </lineage>
</organism>
<dbReference type="InterPro" id="IPR001173">
    <property type="entry name" value="Glyco_trans_2-like"/>
</dbReference>
<evidence type="ECO:0000256" key="11">
    <source>
        <dbReference type="ARBA" id="ARBA00023136"/>
    </source>
</evidence>
<dbReference type="PANTHER" id="PTHR10859:SF91">
    <property type="entry name" value="DOLICHYL-PHOSPHATE BETA-GLUCOSYLTRANSFERASE"/>
    <property type="match status" value="1"/>
</dbReference>
<comment type="pathway">
    <text evidence="2">Protein modification; protein glycosylation.</text>
</comment>
<evidence type="ECO:0000256" key="7">
    <source>
        <dbReference type="ARBA" id="ARBA00022692"/>
    </source>
</evidence>
<evidence type="ECO:0000259" key="13">
    <source>
        <dbReference type="Pfam" id="PF00535"/>
    </source>
</evidence>
<keyword evidence="6" id="KW-0808">Transferase</keyword>